<dbReference type="AlphaFoldDB" id="A0A165FXL0"/>
<feature type="region of interest" description="Disordered" evidence="1">
    <location>
        <begin position="1"/>
        <end position="50"/>
    </location>
</feature>
<organism evidence="2 3">
    <name type="scientific">Calocera cornea HHB12733</name>
    <dbReference type="NCBI Taxonomy" id="1353952"/>
    <lineage>
        <taxon>Eukaryota</taxon>
        <taxon>Fungi</taxon>
        <taxon>Dikarya</taxon>
        <taxon>Basidiomycota</taxon>
        <taxon>Agaricomycotina</taxon>
        <taxon>Dacrymycetes</taxon>
        <taxon>Dacrymycetales</taxon>
        <taxon>Dacrymycetaceae</taxon>
        <taxon>Calocera</taxon>
    </lineage>
</organism>
<accession>A0A165FXL0</accession>
<keyword evidence="3" id="KW-1185">Reference proteome</keyword>
<feature type="compositionally biased region" description="Polar residues" evidence="1">
    <location>
        <begin position="27"/>
        <end position="38"/>
    </location>
</feature>
<dbReference type="InParanoid" id="A0A165FXL0"/>
<dbReference type="EMBL" id="KV423965">
    <property type="protein sequence ID" value="KZT57340.1"/>
    <property type="molecule type" value="Genomic_DNA"/>
</dbReference>
<feature type="compositionally biased region" description="Basic and acidic residues" evidence="1">
    <location>
        <begin position="41"/>
        <end position="50"/>
    </location>
</feature>
<sequence>MLPPSTPEPSGNPSHKENEPSVAATMSRPSNEKASPSTGERVIDGHQGEERALGKVTKIWDSWTERDWMNYIDGGDEDETEMGTAETPLENASHDKSQLAASHQEDNIQHTVHGPAPQELGRFSVSDRIYNTRDGRRPVAGPSVTHGNNATRGAIRKRTKRSRSRTIQLRLEDLLPLITGMNDGSDEAAEMDTDWVQRKFDELEATMTRQQGEIDALKQKIQTIHRLHVRECIRYYDCMAKHFVLQLERP</sequence>
<reference evidence="2 3" key="1">
    <citation type="journal article" date="2016" name="Mol. Biol. Evol.">
        <title>Comparative Genomics of Early-Diverging Mushroom-Forming Fungi Provides Insights into the Origins of Lignocellulose Decay Capabilities.</title>
        <authorList>
            <person name="Nagy L.G."/>
            <person name="Riley R."/>
            <person name="Tritt A."/>
            <person name="Adam C."/>
            <person name="Daum C."/>
            <person name="Floudas D."/>
            <person name="Sun H."/>
            <person name="Yadav J.S."/>
            <person name="Pangilinan J."/>
            <person name="Larsson K.H."/>
            <person name="Matsuura K."/>
            <person name="Barry K."/>
            <person name="Labutti K."/>
            <person name="Kuo R."/>
            <person name="Ohm R.A."/>
            <person name="Bhattacharya S.S."/>
            <person name="Shirouzu T."/>
            <person name="Yoshinaga Y."/>
            <person name="Martin F.M."/>
            <person name="Grigoriev I.V."/>
            <person name="Hibbett D.S."/>
        </authorList>
    </citation>
    <scope>NUCLEOTIDE SEQUENCE [LARGE SCALE GENOMIC DNA]</scope>
    <source>
        <strain evidence="2 3">HHB12733</strain>
    </source>
</reference>
<evidence type="ECO:0000256" key="1">
    <source>
        <dbReference type="SAM" id="MobiDB-lite"/>
    </source>
</evidence>
<dbReference type="Proteomes" id="UP000076842">
    <property type="component" value="Unassembled WGS sequence"/>
</dbReference>
<evidence type="ECO:0000313" key="2">
    <source>
        <dbReference type="EMBL" id="KZT57340.1"/>
    </source>
</evidence>
<evidence type="ECO:0000313" key="3">
    <source>
        <dbReference type="Proteomes" id="UP000076842"/>
    </source>
</evidence>
<proteinExistence type="predicted"/>
<protein>
    <submittedName>
        <fullName evidence="2">Uncharacterized protein</fullName>
    </submittedName>
</protein>
<gene>
    <name evidence="2" type="ORF">CALCODRAFT_508897</name>
</gene>
<name>A0A165FXL0_9BASI</name>
<feature type="region of interest" description="Disordered" evidence="1">
    <location>
        <begin position="133"/>
        <end position="153"/>
    </location>
</feature>